<dbReference type="InterPro" id="IPR040198">
    <property type="entry name" value="Fido_containing"/>
</dbReference>
<feature type="domain" description="Fido" evidence="3">
    <location>
        <begin position="115"/>
        <end position="258"/>
    </location>
</feature>
<feature type="binding site" evidence="1">
    <location>
        <begin position="199"/>
        <end position="206"/>
    </location>
    <ligand>
        <name>ATP</name>
        <dbReference type="ChEBI" id="CHEBI:30616"/>
    </ligand>
</feature>
<dbReference type="Gene3D" id="1.10.3290.10">
    <property type="entry name" value="Fido-like domain"/>
    <property type="match status" value="1"/>
</dbReference>
<dbReference type="Gene3D" id="1.10.10.10">
    <property type="entry name" value="Winged helix-like DNA-binding domain superfamily/Winged helix DNA-binding domain"/>
    <property type="match status" value="1"/>
</dbReference>
<feature type="site" description="Important for autoinhibition of adenylyltransferase activity" evidence="2">
    <location>
        <position position="71"/>
    </location>
</feature>
<gene>
    <name evidence="4" type="ORF">BACCAP_02859</name>
</gene>
<dbReference type="GO" id="GO:0005524">
    <property type="term" value="F:ATP binding"/>
    <property type="evidence" value="ECO:0007669"/>
    <property type="project" value="UniProtKB-KW"/>
</dbReference>
<dbReference type="InterPro" id="IPR036597">
    <property type="entry name" value="Fido-like_dom_sf"/>
</dbReference>
<dbReference type="PANTHER" id="PTHR13504:SF38">
    <property type="entry name" value="FIDO DOMAIN-CONTAINING PROTEIN"/>
    <property type="match status" value="1"/>
</dbReference>
<protein>
    <submittedName>
        <fullName evidence="4">Fic family protein</fullName>
    </submittedName>
</protein>
<dbReference type="STRING" id="411467.BACCAP_02859"/>
<feature type="binding site" evidence="1">
    <location>
        <position position="244"/>
    </location>
    <ligand>
        <name>ATP</name>
        <dbReference type="ChEBI" id="CHEBI:30616"/>
    </ligand>
</feature>
<dbReference type="InterPro" id="IPR036388">
    <property type="entry name" value="WH-like_DNA-bd_sf"/>
</dbReference>
<sequence length="348" mass="39376">MCGIIEIIIDPARCYMRNQKPPFEITNQMIDYVAEIAELVGKLSAVASLSANPMLRRSNRIRTIHGSLAIEQNTLSLEQVTAVLNGKHVLAPPKDIAEVKNAYEIYERLDELDPYSVDDFLTAHGIMTRGLVEESGVFRSRPVGVVDSEGHVLHFGTLPQYVPALVTELLDWTKTSEVHMLIRSCVFHYELELIYPFADGNGRVGRLWHTLLLSKWNPAFAWLPVESIIHDRQQEYYAAINASNDTGESTIFIEFMLSAIKASLIEAISTSDEMSDGKMDKATLRWNKIQEYLKTHDYIMNADVRELCGVSAATANRILSSFVKERKLSKYREGGHWAYSMQSYGRLQ</sequence>
<reference evidence="4 5" key="2">
    <citation type="submission" date="2007-06" db="EMBL/GenBank/DDBJ databases">
        <title>Draft genome sequence of Pseudoflavonifractor capillosus ATCC 29799.</title>
        <authorList>
            <person name="Sudarsanam P."/>
            <person name="Ley R."/>
            <person name="Guruge J."/>
            <person name="Turnbaugh P.J."/>
            <person name="Mahowald M."/>
            <person name="Liep D."/>
            <person name="Gordon J."/>
        </authorList>
    </citation>
    <scope>NUCLEOTIDE SEQUENCE [LARGE SCALE GENOMIC DNA]</scope>
    <source>
        <strain evidence="4 5">ATCC 29799</strain>
    </source>
</reference>
<accession>A6NXB3</accession>
<dbReference type="EMBL" id="AAXG02000027">
    <property type="protein sequence ID" value="EDM99308.1"/>
    <property type="molecule type" value="Genomic_DNA"/>
</dbReference>
<evidence type="ECO:0000256" key="2">
    <source>
        <dbReference type="PIRSR" id="PIRSR640198-3"/>
    </source>
</evidence>
<name>A6NXB3_9FIRM</name>
<keyword evidence="5" id="KW-1185">Reference proteome</keyword>
<dbReference type="eggNOG" id="COG3177">
    <property type="taxonomic scope" value="Bacteria"/>
</dbReference>
<comment type="caution">
    <text evidence="4">The sequence shown here is derived from an EMBL/GenBank/DDBJ whole genome shotgun (WGS) entry which is preliminary data.</text>
</comment>
<evidence type="ECO:0000256" key="1">
    <source>
        <dbReference type="PIRSR" id="PIRSR640198-2"/>
    </source>
</evidence>
<evidence type="ECO:0000313" key="4">
    <source>
        <dbReference type="EMBL" id="EDM99308.1"/>
    </source>
</evidence>
<dbReference type="InterPro" id="IPR003812">
    <property type="entry name" value="Fido"/>
</dbReference>
<evidence type="ECO:0000313" key="5">
    <source>
        <dbReference type="Proteomes" id="UP000003639"/>
    </source>
</evidence>
<dbReference type="PANTHER" id="PTHR13504">
    <property type="entry name" value="FIDO DOMAIN-CONTAINING PROTEIN DDB_G0283145"/>
    <property type="match status" value="1"/>
</dbReference>
<dbReference type="PROSITE" id="PS51459">
    <property type="entry name" value="FIDO"/>
    <property type="match status" value="1"/>
</dbReference>
<evidence type="ECO:0000259" key="3">
    <source>
        <dbReference type="PROSITE" id="PS51459"/>
    </source>
</evidence>
<feature type="binding site" evidence="1">
    <location>
        <begin position="145"/>
        <end position="154"/>
    </location>
    <ligand>
        <name>ATP</name>
        <dbReference type="ChEBI" id="CHEBI:30616"/>
    </ligand>
</feature>
<proteinExistence type="predicted"/>
<dbReference type="AlphaFoldDB" id="A6NXB3"/>
<feature type="binding site" evidence="1">
    <location>
        <begin position="236"/>
        <end position="237"/>
    </location>
    <ligand>
        <name>ATP</name>
        <dbReference type="ChEBI" id="CHEBI:30616"/>
    </ligand>
</feature>
<organism evidence="4 5">
    <name type="scientific">Pseudoflavonifractor capillosus ATCC 29799</name>
    <dbReference type="NCBI Taxonomy" id="411467"/>
    <lineage>
        <taxon>Bacteria</taxon>
        <taxon>Bacillati</taxon>
        <taxon>Bacillota</taxon>
        <taxon>Clostridia</taxon>
        <taxon>Eubacteriales</taxon>
        <taxon>Oscillospiraceae</taxon>
        <taxon>Pseudoflavonifractor</taxon>
    </lineage>
</organism>
<reference evidence="4 5" key="1">
    <citation type="submission" date="2007-04" db="EMBL/GenBank/DDBJ databases">
        <authorList>
            <person name="Fulton L."/>
            <person name="Clifton S."/>
            <person name="Fulton B."/>
            <person name="Xu J."/>
            <person name="Minx P."/>
            <person name="Pepin K.H."/>
            <person name="Johnson M."/>
            <person name="Thiruvilangam P."/>
            <person name="Bhonagiri V."/>
            <person name="Nash W.E."/>
            <person name="Mardis E.R."/>
            <person name="Wilson R.K."/>
        </authorList>
    </citation>
    <scope>NUCLEOTIDE SEQUENCE [LARGE SCALE GENOMIC DNA]</scope>
    <source>
        <strain evidence="4 5">ATCC 29799</strain>
    </source>
</reference>
<keyword evidence="1" id="KW-0547">Nucleotide-binding</keyword>
<dbReference type="Proteomes" id="UP000003639">
    <property type="component" value="Unassembled WGS sequence"/>
</dbReference>
<keyword evidence="1" id="KW-0067">ATP-binding</keyword>
<dbReference type="SUPFAM" id="SSF140931">
    <property type="entry name" value="Fic-like"/>
    <property type="match status" value="1"/>
</dbReference>
<dbReference type="Pfam" id="PF02661">
    <property type="entry name" value="Fic"/>
    <property type="match status" value="1"/>
</dbReference>